<evidence type="ECO:0000256" key="1">
    <source>
        <dbReference type="SAM" id="Phobius"/>
    </source>
</evidence>
<proteinExistence type="predicted"/>
<keyword evidence="1" id="KW-1133">Transmembrane helix</keyword>
<evidence type="ECO:0008006" key="4">
    <source>
        <dbReference type="Google" id="ProtNLM"/>
    </source>
</evidence>
<organism evidence="2 3">
    <name type="scientific">Meiothermus hypogaeus NBRC 106114</name>
    <dbReference type="NCBI Taxonomy" id="1227553"/>
    <lineage>
        <taxon>Bacteria</taxon>
        <taxon>Thermotogati</taxon>
        <taxon>Deinococcota</taxon>
        <taxon>Deinococci</taxon>
        <taxon>Thermales</taxon>
        <taxon>Thermaceae</taxon>
        <taxon>Meiothermus</taxon>
    </lineage>
</organism>
<keyword evidence="1" id="KW-0472">Membrane</keyword>
<accession>A0A511R0K6</accession>
<dbReference type="InterPro" id="IPR007039">
    <property type="entry name" value="TrbC/VirB2"/>
</dbReference>
<dbReference type="RefSeq" id="WP_147075332.1">
    <property type="nucleotide sequence ID" value="NZ_BJXL01000033.1"/>
</dbReference>
<dbReference type="OrthoDB" id="33420at2"/>
<protein>
    <recommendedName>
        <fullName evidence="4">Conjugal transfer protein TrbC</fullName>
    </recommendedName>
</protein>
<keyword evidence="1" id="KW-0812">Transmembrane</keyword>
<reference evidence="2 3" key="1">
    <citation type="submission" date="2019-07" db="EMBL/GenBank/DDBJ databases">
        <title>Whole genome shotgun sequence of Meiothermus hypogaeus NBRC 106114.</title>
        <authorList>
            <person name="Hosoyama A."/>
            <person name="Uohara A."/>
            <person name="Ohji S."/>
            <person name="Ichikawa N."/>
        </authorList>
    </citation>
    <scope>NUCLEOTIDE SEQUENCE [LARGE SCALE GENOMIC DNA]</scope>
    <source>
        <strain evidence="2 3">NBRC 106114</strain>
    </source>
</reference>
<dbReference type="Pfam" id="PF04956">
    <property type="entry name" value="TrbC"/>
    <property type="match status" value="1"/>
</dbReference>
<evidence type="ECO:0000313" key="2">
    <source>
        <dbReference type="EMBL" id="GEM83144.1"/>
    </source>
</evidence>
<gene>
    <name evidence="2" type="ORF">MHY01S_13100</name>
</gene>
<feature type="transmembrane region" description="Helical" evidence="1">
    <location>
        <begin position="85"/>
        <end position="107"/>
    </location>
</feature>
<evidence type="ECO:0000313" key="3">
    <source>
        <dbReference type="Proteomes" id="UP000321197"/>
    </source>
</evidence>
<dbReference type="EMBL" id="BJXL01000033">
    <property type="protein sequence ID" value="GEM83144.1"/>
    <property type="molecule type" value="Genomic_DNA"/>
</dbReference>
<dbReference type="AlphaFoldDB" id="A0A511R0K6"/>
<name>A0A511R0K6_9DEIN</name>
<dbReference type="Proteomes" id="UP000321197">
    <property type="component" value="Unassembled WGS sequence"/>
</dbReference>
<sequence>MHKAAILAKRLAALPEVRGLLVGLVLVGLGSAAHAQADQAFNNLTTAICNIYNAMKGPFGLALVIIMFAIGGISLMIGGRKAVPLMIGAAIGGVILAAAPSFARIFISSTSNC</sequence>
<feature type="transmembrane region" description="Helical" evidence="1">
    <location>
        <begin position="59"/>
        <end position="78"/>
    </location>
</feature>
<comment type="caution">
    <text evidence="2">The sequence shown here is derived from an EMBL/GenBank/DDBJ whole genome shotgun (WGS) entry which is preliminary data.</text>
</comment>